<evidence type="ECO:0000313" key="1">
    <source>
        <dbReference type="EMBL" id="VDN44092.1"/>
    </source>
</evidence>
<accession>A0A3P7RL39</accession>
<keyword evidence="2" id="KW-1185">Reference proteome</keyword>
<dbReference type="OrthoDB" id="6315326at2759"/>
<proteinExistence type="predicted"/>
<dbReference type="EMBL" id="UYRU01110198">
    <property type="protein sequence ID" value="VDN44092.1"/>
    <property type="molecule type" value="Genomic_DNA"/>
</dbReference>
<dbReference type="AlphaFoldDB" id="A0A3P7RL39"/>
<dbReference type="Proteomes" id="UP000281553">
    <property type="component" value="Unassembled WGS sequence"/>
</dbReference>
<evidence type="ECO:0000313" key="2">
    <source>
        <dbReference type="Proteomes" id="UP000281553"/>
    </source>
</evidence>
<reference evidence="1 2" key="1">
    <citation type="submission" date="2018-11" db="EMBL/GenBank/DDBJ databases">
        <authorList>
            <consortium name="Pathogen Informatics"/>
        </authorList>
    </citation>
    <scope>NUCLEOTIDE SEQUENCE [LARGE SCALE GENOMIC DNA]</scope>
</reference>
<gene>
    <name evidence="1" type="ORF">DILT_LOCUS19262</name>
</gene>
<organism evidence="1 2">
    <name type="scientific">Dibothriocephalus latus</name>
    <name type="common">Fish tapeworm</name>
    <name type="synonym">Diphyllobothrium latum</name>
    <dbReference type="NCBI Taxonomy" id="60516"/>
    <lineage>
        <taxon>Eukaryota</taxon>
        <taxon>Metazoa</taxon>
        <taxon>Spiralia</taxon>
        <taxon>Lophotrochozoa</taxon>
        <taxon>Platyhelminthes</taxon>
        <taxon>Cestoda</taxon>
        <taxon>Eucestoda</taxon>
        <taxon>Diphyllobothriidea</taxon>
        <taxon>Diphyllobothriidae</taxon>
        <taxon>Dibothriocephalus</taxon>
    </lineage>
</organism>
<sequence>MDCGCGDARGGLHPTNVEAVSVRSVTDGDFGTLITVGVHQHGREHETEEGGRDNKALLHSIGHCKGFRQRSVVCDARHHPVMELSYHVGKVLRTAKLLHNFQKSGPVHRVEGFCQVHEHSVEVSLHLLTFLLQLTCGKYHVSGAAVTSKTTLAFRQESLLQMVIQMIGENASKDFTGNIQQ</sequence>
<name>A0A3P7RL39_DIBLA</name>
<protein>
    <submittedName>
        <fullName evidence="1">Uncharacterized protein</fullName>
    </submittedName>
</protein>